<dbReference type="Pfam" id="PF06165">
    <property type="entry name" value="GH94_b-supersand"/>
    <property type="match status" value="2"/>
</dbReference>
<accession>A0A5E7LRI5</accession>
<dbReference type="Gene3D" id="1.50.10.10">
    <property type="match status" value="1"/>
</dbReference>
<sequence>MNSIWTRIQKVFTRSLGFWRTGQFSPPRFKYEPILRSELFSADQMASHGIALAGQHRLTALSSRDSMLRRLDDNEALLKRSCTALANAQISSRRVTPAAEWLLDNYFLVEDHIRTARTHLPKGYSRELPRLINGPSAGLPRVYDIALETISHGDGRVDEQSLSRFIFSYQTVMPLALGELWAIPIMLRLALIENLRRVASRVMANADDRNLADDWAERLIETSERDIKSVVLTVADMARSAPPITAAFIAEFTRRLQGQSAALALPLNWIEQVLSETGSSIEHQVQLDAQQQSADQVSISNSIGSLRLLSATDWREFVESMSHVDQLLREDPSGVYQAMDFSTRDSYRHVIERLARRSPQHSEIQVARTAINLAASTNATVDCPVLARHVGYYLISAGLPTLEQRLDARVPFHERWKRLLQQSPLMFYLAPVAFLTFIFAWPLLDSARRDGLADAPLLLLAIPCLIMTSRLAIGLINWLVTFSLVPAVLPKMDYAGGIPDDARSLVVIPTLIASLADVDELVEGLEVRFLANRDRNLYFALLSDFLDAAQASEPQDAELLTQATRAITLLNQKYADGLSDRFFLLHRPRRWNPSERVWMGHERKRGKLIELNALLRGHGQERFDAIVGDITPLSGVRYVITLDTDTLLPRDVARQCVAAMMHPLNRPLFDRAGEQIVSGYAVLQPRVGISLTSATRSVYARLFGCDAGVDPYTRAVSDVYQDLFQQGSFIGKGIYDVDAFTCALEGCLPDNQILSHDLIEGCYARSGLLSDVQLYEQYPSRFGADVKRRHRWVRGDWQLLPWTLPWVPNADGKWVHNRLSVMARWKILDNLRRSLEPMALLLMLSWGWFASSAPLNWTFTVIGLLVIQPLLRTVTDLMQPLADVPYAQYVRALLGDLGQDLARGCLTLAWLPFEMFYSADALLRSLWRIGFSRRLLLQWQPSQEVERTTENRLCDLYRQMWIQPVAALTSLALLANNPQTLAIASPLLLTWLAGPWIAWWLSSPPKQSTFAPSAEQLRFLRLLARKTWAFFDQYVGPEDHWLPPDNVQEEPRPAIAHRTSPTNMGMSLLAHLAAHDFAYLSTERLLTRLAASLDSMDGLERYRQHFYNWYDTQTLEPLHPHYVSTVDSGNLAGLLLTLSVGIRQLADAPMFGPAVVKGLRDTLDILAEAQRASRADETALNELRKSLEQAPQSPPPEALADLLHTARLMATNSPVDTDEESLYWRETFLRQCSDWSEELQRFRFPAPLAATHSPPCTLRQLAALNPVDWAVDHHAQIKQVRSTAERRLESLDRLALLATSLAQMDFSLLYDNQRDLFVIGYNAEDRRLDSGYYDLLASEVRLTNYVAIAQGQIPQRAWFTLGRLLGENAGVPTLLSWSGSMFEYLMPMLVMPNYDGSLLDQTCRAAVAVQIEHGNLLGIPWGVSESGYNTLDAHFNYQYRAFGVQALGLQRGLSNDVVIAPYASALALMVDADAACMNLQRLALQGSSGRFGLYEAVDYSEARLPRGQTNVVVRSFMAHHQGMSLLALTSRLLDQPMQRRFGADPAMQSALLLLQERVPKSAAPYLQTAQSPVLGDGGQGQDAGLRVFADPGRKRPAVQLLSNGRYHVMLSSGGGGYSRRHDMAVTRWQEDISQDNWGTFCYLRDVQSNAVWSTAHQPTLQKPESHEAIFSDSHAEFRARNLDFDTHLEIVVSPEDDIELRRLRVTNRASSAKTLEITTYAEVVLASPASDAMHPAFSKLFVQTELLPALQAIVCSRRPRASDESTPWMCHLLAAHGVDIDAISYETDRARFIGRGRSLVSPAALDPDCVHLSDSAGPVLDPVVAIRCRFTLQPGQQATIDLVTGVADNRDDCVYLINKYRDRHLADRVFDLSWTHSQVLLRQLNISLTDARLFEQMASSLLYANASMRADNAVLIANRRNQSGLWGQAISGDLPIVLLQIQSLDNIALVRQLIQAHAYWRQKGLVVDLLIWNEDQAGYRQQLQDAIMGLITSGSEATLLDRPGGIFVRAVQQLSNEDRVLVLSVARLVLNEGSGSLAEQIHRRKVSPVHAPFIATRNYQARPALVRPKPSALLLGNAYGGFSADGSEYIISGLAANPTPAPWVNVIANAHFGTVVSETGSAYTWAENAHEFRLTPWHNDPVTDRGGEAIYLRDEETGQFWSAAPQPCPGKGSYQTRHGFGYSVFEHEEDGIYSELWIYVALDAPIKFSRLLLSNRSGRNRSLSVTGYVEWVLGDLRSNSAMHVVTQSDPATGALFARNAFSVEFSERVAFFDTDTVDHGVSGDRTEFVGRSGTLASPAAMQHAGLSGRMGGGMDPCAALQVSVDLPDGESKEVILRLGAAASSNVATQQVQRYRGSMVAAEQLHKVREHWRSLLGAIRIETGAAAVDVMVNGWLMYQVIACRFQARSGYYQSGGAIGFRDQLQDSMAMIHADPAAVRAHLLLCAGHQYVEGDVQHWWHPPMNRGVRTACSDDFLWLVAATNRYVELTGDVAVLEEPAGYLEGRQLAAGEESFYDLPVVSPLQESLYQHCVRAIEHSLRRGHHGLPLMGSGDWNDGMNRVGHLGAGESVWLGFFSYQVLVQFAVTARLNGDKAFAKRCSDSAVTLQRNLEHNAWDGAWYRRAWFDDGQLLGSASNEECRIDSIAQSWSVLSGAGSAVRQIKAMQALDRHLIKRDIRAVLLLDPPFDKGALDPGYIKGYVPGVRENGGQYTHAAVWAGMAFAQLGDAGKAWEVLNLINPAAAGNVARVDTYKVEPYVMAADVYGAPPHAGRGGWTWYTGSAGWMYRLIVESLLGVQRSGRTLSLEPLIPADWPGFKLHYRFGNTLYHFDVRQGSSTRTSMTLDGQHLSGNTLTLEDDGLERWVRVDCRARLPGPQAMEYADAVDE</sequence>
<dbReference type="PANTHER" id="PTHR37469">
    <property type="entry name" value="CELLOBIONIC ACID PHOSPHORYLASE-RELATED"/>
    <property type="match status" value="1"/>
</dbReference>
<dbReference type="OrthoDB" id="9769991at2"/>
<keyword evidence="1" id="KW-0328">Glycosyltransferase</keyword>
<dbReference type="SMART" id="SM01068">
    <property type="entry name" value="CBM_X"/>
    <property type="match status" value="2"/>
</dbReference>
<evidence type="ECO:0000313" key="8">
    <source>
        <dbReference type="Proteomes" id="UP000375525"/>
    </source>
</evidence>
<keyword evidence="3" id="KW-1133">Transmembrane helix</keyword>
<dbReference type="InterPro" id="IPR037824">
    <property type="entry name" value="GH94N_2_NdvB"/>
</dbReference>
<dbReference type="GO" id="GO:0030246">
    <property type="term" value="F:carbohydrate binding"/>
    <property type="evidence" value="ECO:0007669"/>
    <property type="project" value="InterPro"/>
</dbReference>
<dbReference type="InterPro" id="IPR010383">
    <property type="entry name" value="Glyco_hydrolase_94_b-supersand"/>
</dbReference>
<dbReference type="InterPro" id="IPR019282">
    <property type="entry name" value="Glycoamylase-like_cons_dom"/>
</dbReference>
<organism evidence="7 8">
    <name type="scientific">Pseudomonas fluorescens</name>
    <dbReference type="NCBI Taxonomy" id="294"/>
    <lineage>
        <taxon>Bacteria</taxon>
        <taxon>Pseudomonadati</taxon>
        <taxon>Pseudomonadota</taxon>
        <taxon>Gammaproteobacteria</taxon>
        <taxon>Pseudomonadales</taxon>
        <taxon>Pseudomonadaceae</taxon>
        <taxon>Pseudomonas</taxon>
    </lineage>
</organism>
<dbReference type="InterPro" id="IPR033432">
    <property type="entry name" value="GH94_catalytic"/>
</dbReference>
<keyword evidence="2" id="KW-0808">Transferase</keyword>
<protein>
    <recommendedName>
        <fullName evidence="9">Cyclic beta 1-2 glucan synthetase</fullName>
    </recommendedName>
</protein>
<evidence type="ECO:0000313" key="7">
    <source>
        <dbReference type="EMBL" id="VVP16790.1"/>
    </source>
</evidence>
<dbReference type="CDD" id="cd11756">
    <property type="entry name" value="GH94N_ChvB_NdvB_1_like"/>
    <property type="match status" value="1"/>
</dbReference>
<keyword evidence="3" id="KW-0812">Transmembrane</keyword>
<reference evidence="7 8" key="1">
    <citation type="submission" date="2019-09" db="EMBL/GenBank/DDBJ databases">
        <authorList>
            <person name="Chandra G."/>
            <person name="Truman W A."/>
        </authorList>
    </citation>
    <scope>NUCLEOTIDE SEQUENCE [LARGE SCALE GENOMIC DNA]</scope>
    <source>
        <strain evidence="7">PS880</strain>
    </source>
</reference>
<dbReference type="Gene3D" id="2.60.420.10">
    <property type="entry name" value="Maltose phosphorylase, domain 3"/>
    <property type="match status" value="1"/>
</dbReference>
<feature type="domain" description="Glycosyl hydrolase 94 supersandwich" evidence="4">
    <location>
        <begin position="2088"/>
        <end position="2355"/>
    </location>
</feature>
<dbReference type="InterPro" id="IPR037820">
    <property type="entry name" value="GH94N_NdvB"/>
</dbReference>
<dbReference type="PANTHER" id="PTHR37469:SF2">
    <property type="entry name" value="CELLOBIONIC ACID PHOSPHORYLASE"/>
    <property type="match status" value="1"/>
</dbReference>
<dbReference type="GO" id="GO:0005975">
    <property type="term" value="P:carbohydrate metabolic process"/>
    <property type="evidence" value="ECO:0007669"/>
    <property type="project" value="InterPro"/>
</dbReference>
<feature type="domain" description="Glycoamylase-like" evidence="5">
    <location>
        <begin position="1355"/>
        <end position="1528"/>
    </location>
</feature>
<dbReference type="CDD" id="cd11753">
    <property type="entry name" value="GH94N_ChvB_NdvB_2_like"/>
    <property type="match status" value="1"/>
</dbReference>
<dbReference type="Proteomes" id="UP000375525">
    <property type="component" value="Unassembled WGS sequence"/>
</dbReference>
<gene>
    <name evidence="7" type="ORF">PS880_03606</name>
</gene>
<feature type="transmembrane region" description="Helical" evidence="3">
    <location>
        <begin position="456"/>
        <end position="482"/>
    </location>
</feature>
<evidence type="ECO:0000256" key="1">
    <source>
        <dbReference type="ARBA" id="ARBA00022676"/>
    </source>
</evidence>
<dbReference type="InterPro" id="IPR011013">
    <property type="entry name" value="Gal_mutarotase_sf_dom"/>
</dbReference>
<dbReference type="InterPro" id="IPR008928">
    <property type="entry name" value="6-hairpin_glycosidase_sf"/>
</dbReference>
<dbReference type="InterPro" id="IPR037018">
    <property type="entry name" value="GH65_N"/>
</dbReference>
<name>A0A5E7LRI5_PSEFL</name>
<dbReference type="InterPro" id="IPR052047">
    <property type="entry name" value="GH94_Enzymes"/>
</dbReference>
<feature type="domain" description="Glycosyl hydrolase 94 catalytic" evidence="6">
    <location>
        <begin position="2370"/>
        <end position="2793"/>
    </location>
</feature>
<dbReference type="Gene3D" id="2.70.98.40">
    <property type="entry name" value="Glycoside hydrolase, family 65, N-terminal domain"/>
    <property type="match status" value="2"/>
</dbReference>
<feature type="domain" description="Glycosyl hydrolase 94 supersandwich" evidence="4">
    <location>
        <begin position="1586"/>
        <end position="1862"/>
    </location>
</feature>
<proteinExistence type="predicted"/>
<feature type="transmembrane region" description="Helical" evidence="3">
    <location>
        <begin position="425"/>
        <end position="444"/>
    </location>
</feature>
<dbReference type="Pfam" id="PF17167">
    <property type="entry name" value="Glyco_hydro_94"/>
    <property type="match status" value="1"/>
</dbReference>
<evidence type="ECO:0000259" key="4">
    <source>
        <dbReference type="Pfam" id="PF06165"/>
    </source>
</evidence>
<dbReference type="EMBL" id="CABVIH010000017">
    <property type="protein sequence ID" value="VVP16790.1"/>
    <property type="molecule type" value="Genomic_DNA"/>
</dbReference>
<keyword evidence="3" id="KW-0472">Membrane</keyword>
<dbReference type="SUPFAM" id="SSF48208">
    <property type="entry name" value="Six-hairpin glycosidases"/>
    <property type="match status" value="1"/>
</dbReference>
<evidence type="ECO:0000259" key="6">
    <source>
        <dbReference type="Pfam" id="PF17167"/>
    </source>
</evidence>
<dbReference type="Gene3D" id="1.50.10.140">
    <property type="match status" value="2"/>
</dbReference>
<dbReference type="SUPFAM" id="SSF74650">
    <property type="entry name" value="Galactose mutarotase-like"/>
    <property type="match status" value="2"/>
</dbReference>
<evidence type="ECO:0000256" key="2">
    <source>
        <dbReference type="ARBA" id="ARBA00022679"/>
    </source>
</evidence>
<dbReference type="GO" id="GO:0016757">
    <property type="term" value="F:glycosyltransferase activity"/>
    <property type="evidence" value="ECO:0007669"/>
    <property type="project" value="UniProtKB-KW"/>
</dbReference>
<dbReference type="Pfam" id="PF10091">
    <property type="entry name" value="Glycoamylase"/>
    <property type="match status" value="1"/>
</dbReference>
<evidence type="ECO:0008006" key="9">
    <source>
        <dbReference type="Google" id="ProtNLM"/>
    </source>
</evidence>
<evidence type="ECO:0000259" key="5">
    <source>
        <dbReference type="Pfam" id="PF10091"/>
    </source>
</evidence>
<dbReference type="RefSeq" id="WP_150780824.1">
    <property type="nucleotide sequence ID" value="NZ_CABVIH010000017.1"/>
</dbReference>
<dbReference type="InterPro" id="IPR012341">
    <property type="entry name" value="6hp_glycosidase-like_sf"/>
</dbReference>
<evidence type="ECO:0000256" key="3">
    <source>
        <dbReference type="SAM" id="Phobius"/>
    </source>
</evidence>